<name>A0A3P7LTR0_DIBLA</name>
<dbReference type="Proteomes" id="UP000281553">
    <property type="component" value="Unassembled WGS sequence"/>
</dbReference>
<dbReference type="InterPro" id="IPR036372">
    <property type="entry name" value="BEACH_dom_sf"/>
</dbReference>
<dbReference type="SUPFAM" id="SSF81837">
    <property type="entry name" value="BEACH domain"/>
    <property type="match status" value="1"/>
</dbReference>
<dbReference type="PANTHER" id="PTHR13743">
    <property type="entry name" value="BEIGE/BEACH-RELATED"/>
    <property type="match status" value="1"/>
</dbReference>
<dbReference type="AlphaFoldDB" id="A0A3P7LTR0"/>
<keyword evidence="3" id="KW-1185">Reference proteome</keyword>
<organism evidence="2 3">
    <name type="scientific">Dibothriocephalus latus</name>
    <name type="common">Fish tapeworm</name>
    <name type="synonym">Diphyllobothrium latum</name>
    <dbReference type="NCBI Taxonomy" id="60516"/>
    <lineage>
        <taxon>Eukaryota</taxon>
        <taxon>Metazoa</taxon>
        <taxon>Spiralia</taxon>
        <taxon>Lophotrochozoa</taxon>
        <taxon>Platyhelminthes</taxon>
        <taxon>Cestoda</taxon>
        <taxon>Eucestoda</taxon>
        <taxon>Diphyllobothriidea</taxon>
        <taxon>Diphyllobothriidae</taxon>
        <taxon>Dibothriocephalus</taxon>
    </lineage>
</organism>
<feature type="domain" description="BEACH" evidence="1">
    <location>
        <begin position="1"/>
        <end position="49"/>
    </location>
</feature>
<reference evidence="2 3" key="1">
    <citation type="submission" date="2018-11" db="EMBL/GenBank/DDBJ databases">
        <authorList>
            <consortium name="Pathogen Informatics"/>
        </authorList>
    </citation>
    <scope>NUCLEOTIDE SEQUENCE [LARGE SCALE GENOMIC DNA]</scope>
</reference>
<accession>A0A3P7LTR0</accession>
<evidence type="ECO:0000259" key="1">
    <source>
        <dbReference type="PROSITE" id="PS50197"/>
    </source>
</evidence>
<sequence length="49" mass="5575">MQMTGEVVNDVELPAWASTAEEFIRIHRGVLESDYVSANLHNWIDLIFG</sequence>
<evidence type="ECO:0000313" key="3">
    <source>
        <dbReference type="Proteomes" id="UP000281553"/>
    </source>
</evidence>
<dbReference type="PROSITE" id="PS50197">
    <property type="entry name" value="BEACH"/>
    <property type="match status" value="1"/>
</dbReference>
<proteinExistence type="predicted"/>
<dbReference type="InterPro" id="IPR000409">
    <property type="entry name" value="BEACH_dom"/>
</dbReference>
<protein>
    <recommendedName>
        <fullName evidence="1">BEACH domain-containing protein</fullName>
    </recommendedName>
</protein>
<dbReference type="OrthoDB" id="6281604at2759"/>
<dbReference type="InterPro" id="IPR050865">
    <property type="entry name" value="BEACH_Domain"/>
</dbReference>
<gene>
    <name evidence="2" type="ORF">DILT_LOCUS12421</name>
</gene>
<dbReference type="Gene3D" id="1.10.1540.10">
    <property type="entry name" value="BEACH domain"/>
    <property type="match status" value="1"/>
</dbReference>
<evidence type="ECO:0000313" key="2">
    <source>
        <dbReference type="EMBL" id="VDN16590.1"/>
    </source>
</evidence>
<dbReference type="Pfam" id="PF02138">
    <property type="entry name" value="Beach"/>
    <property type="match status" value="1"/>
</dbReference>
<dbReference type="EMBL" id="UYRU01066390">
    <property type="protein sequence ID" value="VDN16590.1"/>
    <property type="molecule type" value="Genomic_DNA"/>
</dbReference>